<evidence type="ECO:0000313" key="2">
    <source>
        <dbReference type="WBParaSite" id="Hba_02126"/>
    </source>
</evidence>
<protein>
    <submittedName>
        <fullName evidence="2">NR LBD domain-containing protein</fullName>
    </submittedName>
</protein>
<sequence>MKCVGIVGNSISFYMSSLKLVVSIRLSWNISLMCGYRYKSLDSLNSKSSRNRVRRYLEVFVAISWIKSHTCFSSALRDPLRVLLHQKNLINTCVHLSRIFLNINSINVFFGLNKYYRYLVERLLFGKNVENVRHLTVLLRNNSLKTITTINNVSDSIKNFTIYYLNNLFIKKDLKNLNN</sequence>
<accession>A0A1I7WBR5</accession>
<keyword evidence="1" id="KW-1185">Reference proteome</keyword>
<dbReference type="Proteomes" id="UP000095283">
    <property type="component" value="Unplaced"/>
</dbReference>
<reference evidence="2" key="1">
    <citation type="submission" date="2016-11" db="UniProtKB">
        <authorList>
            <consortium name="WormBaseParasite"/>
        </authorList>
    </citation>
    <scope>IDENTIFICATION</scope>
</reference>
<dbReference type="WBParaSite" id="Hba_02126">
    <property type="protein sequence ID" value="Hba_02126"/>
    <property type="gene ID" value="Hba_02126"/>
</dbReference>
<evidence type="ECO:0000313" key="1">
    <source>
        <dbReference type="Proteomes" id="UP000095283"/>
    </source>
</evidence>
<name>A0A1I7WBR5_HETBA</name>
<dbReference type="AlphaFoldDB" id="A0A1I7WBR5"/>
<proteinExistence type="predicted"/>
<organism evidence="1 2">
    <name type="scientific">Heterorhabditis bacteriophora</name>
    <name type="common">Entomopathogenic nematode worm</name>
    <dbReference type="NCBI Taxonomy" id="37862"/>
    <lineage>
        <taxon>Eukaryota</taxon>
        <taxon>Metazoa</taxon>
        <taxon>Ecdysozoa</taxon>
        <taxon>Nematoda</taxon>
        <taxon>Chromadorea</taxon>
        <taxon>Rhabditida</taxon>
        <taxon>Rhabditina</taxon>
        <taxon>Rhabditomorpha</taxon>
        <taxon>Strongyloidea</taxon>
        <taxon>Heterorhabditidae</taxon>
        <taxon>Heterorhabditis</taxon>
    </lineage>
</organism>